<name>A0ABV9K9A6_9PORP</name>
<keyword evidence="1" id="KW-0472">Membrane</keyword>
<keyword evidence="1" id="KW-0812">Transmembrane</keyword>
<dbReference type="RefSeq" id="WP_380080179.1">
    <property type="nucleotide sequence ID" value="NZ_JBHSGO010000215.1"/>
</dbReference>
<dbReference type="EMBL" id="JBHSGO010000215">
    <property type="protein sequence ID" value="MFC4666780.1"/>
    <property type="molecule type" value="Genomic_DNA"/>
</dbReference>
<keyword evidence="3" id="KW-1185">Reference proteome</keyword>
<feature type="transmembrane region" description="Helical" evidence="1">
    <location>
        <begin position="45"/>
        <end position="67"/>
    </location>
</feature>
<reference evidence="3" key="1">
    <citation type="journal article" date="2019" name="Int. J. Syst. Evol. Microbiol.">
        <title>The Global Catalogue of Microorganisms (GCM) 10K type strain sequencing project: providing services to taxonomists for standard genome sequencing and annotation.</title>
        <authorList>
            <consortium name="The Broad Institute Genomics Platform"/>
            <consortium name="The Broad Institute Genome Sequencing Center for Infectious Disease"/>
            <person name="Wu L."/>
            <person name="Ma J."/>
        </authorList>
    </citation>
    <scope>NUCLEOTIDE SEQUENCE [LARGE SCALE GENOMIC DNA]</scope>
    <source>
        <strain evidence="3">CGMCC 4.7357</strain>
    </source>
</reference>
<protein>
    <recommendedName>
        <fullName evidence="4">Bacterial Pleckstrin homology domain-containing protein</fullName>
    </recommendedName>
</protein>
<proteinExistence type="predicted"/>
<sequence>MKQKFSLPLKAKIKTIVISMMVLVLPFVCLYIIFGRELFTGNRPWLLVLFLANYSFLRSVFLMPVYTELLDDRIEVKLLLTKLVFYLPQCKVTKIDKDFYNHMTKTFNSKGLFGYTCNLRSEDEGFVRMYCRNEEDLALVETPQGKKYIINLI</sequence>
<evidence type="ECO:0000313" key="3">
    <source>
        <dbReference type="Proteomes" id="UP001596020"/>
    </source>
</evidence>
<feature type="transmembrane region" description="Helical" evidence="1">
    <location>
        <begin position="12"/>
        <end position="33"/>
    </location>
</feature>
<evidence type="ECO:0000256" key="1">
    <source>
        <dbReference type="SAM" id="Phobius"/>
    </source>
</evidence>
<comment type="caution">
    <text evidence="2">The sequence shown here is derived from an EMBL/GenBank/DDBJ whole genome shotgun (WGS) entry which is preliminary data.</text>
</comment>
<dbReference type="Proteomes" id="UP001596020">
    <property type="component" value="Unassembled WGS sequence"/>
</dbReference>
<accession>A0ABV9K9A6</accession>
<evidence type="ECO:0008006" key="4">
    <source>
        <dbReference type="Google" id="ProtNLM"/>
    </source>
</evidence>
<gene>
    <name evidence="2" type="ORF">ACFO3G_09270</name>
</gene>
<evidence type="ECO:0000313" key="2">
    <source>
        <dbReference type="EMBL" id="MFC4666780.1"/>
    </source>
</evidence>
<organism evidence="2 3">
    <name type="scientific">Falsiporphyromonas endometrii</name>
    <dbReference type="NCBI Taxonomy" id="1387297"/>
    <lineage>
        <taxon>Bacteria</taxon>
        <taxon>Pseudomonadati</taxon>
        <taxon>Bacteroidota</taxon>
        <taxon>Bacteroidia</taxon>
        <taxon>Bacteroidales</taxon>
        <taxon>Porphyromonadaceae</taxon>
        <taxon>Falsiporphyromonas</taxon>
    </lineage>
</organism>
<keyword evidence="1" id="KW-1133">Transmembrane helix</keyword>